<accession>A0ABV3S9C5</accession>
<feature type="binding site" evidence="7">
    <location>
        <position position="373"/>
    </location>
    <ligand>
        <name>deamido-NAD(+)</name>
        <dbReference type="ChEBI" id="CHEBI:58437"/>
        <note>ligand shared between two neighboring subunits</note>
    </ligand>
</feature>
<feature type="active site" description="For glutaminase activity" evidence="7">
    <location>
        <position position="113"/>
    </location>
</feature>
<dbReference type="NCBIfam" id="TIGR00552">
    <property type="entry name" value="nadE"/>
    <property type="match status" value="1"/>
</dbReference>
<comment type="catalytic activity">
    <reaction evidence="7 8">
        <text>deamido-NAD(+) + L-glutamine + ATP + H2O = L-glutamate + AMP + diphosphate + NAD(+) + H(+)</text>
        <dbReference type="Rhea" id="RHEA:24384"/>
        <dbReference type="ChEBI" id="CHEBI:15377"/>
        <dbReference type="ChEBI" id="CHEBI:15378"/>
        <dbReference type="ChEBI" id="CHEBI:29985"/>
        <dbReference type="ChEBI" id="CHEBI:30616"/>
        <dbReference type="ChEBI" id="CHEBI:33019"/>
        <dbReference type="ChEBI" id="CHEBI:57540"/>
        <dbReference type="ChEBI" id="CHEBI:58359"/>
        <dbReference type="ChEBI" id="CHEBI:58437"/>
        <dbReference type="ChEBI" id="CHEBI:456215"/>
        <dbReference type="EC" id="6.3.5.1"/>
    </reaction>
</comment>
<evidence type="ECO:0000256" key="8">
    <source>
        <dbReference type="PIRNR" id="PIRNR006630"/>
    </source>
</evidence>
<dbReference type="InterPro" id="IPR014445">
    <property type="entry name" value="Gln-dep_NAD_synthase"/>
</dbReference>
<evidence type="ECO:0000256" key="6">
    <source>
        <dbReference type="ARBA" id="ARBA00023027"/>
    </source>
</evidence>
<keyword evidence="4 7" id="KW-0547">Nucleotide-binding</keyword>
<evidence type="ECO:0000256" key="3">
    <source>
        <dbReference type="ARBA" id="ARBA00022598"/>
    </source>
</evidence>
<dbReference type="Gene3D" id="3.40.50.620">
    <property type="entry name" value="HUPs"/>
    <property type="match status" value="1"/>
</dbReference>
<dbReference type="InterPro" id="IPR003694">
    <property type="entry name" value="NAD_synthase"/>
</dbReference>
<protein>
    <recommendedName>
        <fullName evidence="7 8">Glutamine-dependent NAD(+) synthetase</fullName>
        <ecNumber evidence="7 8">6.3.5.1</ecNumber>
    </recommendedName>
    <alternativeName>
        <fullName evidence="7 8">NAD(+) synthase [glutamine-hydrolyzing]</fullName>
    </alternativeName>
</protein>
<reference evidence="12 13" key="1">
    <citation type="submission" date="2024-02" db="EMBL/GenBank/DDBJ databases">
        <title>New especies of Spiribacter isolated from saline water.</title>
        <authorList>
            <person name="Leon M.J."/>
            <person name="De La Haba R."/>
            <person name="Sanchez-Porro C."/>
            <person name="Ventosa A."/>
        </authorList>
    </citation>
    <scope>NUCLEOTIDE SEQUENCE [LARGE SCALE GENOMIC DNA]</scope>
    <source>
        <strain evidence="13">ag22IC4-227</strain>
    </source>
</reference>
<evidence type="ECO:0000259" key="11">
    <source>
        <dbReference type="PROSITE" id="PS50263"/>
    </source>
</evidence>
<dbReference type="Proteomes" id="UP001556653">
    <property type="component" value="Unassembled WGS sequence"/>
</dbReference>
<comment type="similarity">
    <text evidence="2 7 8">In the C-terminal section; belongs to the NAD synthetase family.</text>
</comment>
<comment type="similarity">
    <text evidence="10">Belongs to the NAD synthetase family.</text>
</comment>
<feature type="active site" description="Proton acceptor; for glutaminase activity" evidence="7">
    <location>
        <position position="46"/>
    </location>
</feature>
<evidence type="ECO:0000256" key="2">
    <source>
        <dbReference type="ARBA" id="ARBA00007145"/>
    </source>
</evidence>
<dbReference type="InterPro" id="IPR022310">
    <property type="entry name" value="NAD/GMP_synthase"/>
</dbReference>
<keyword evidence="5 7" id="KW-0067">ATP-binding</keyword>
<dbReference type="EMBL" id="JBAKFJ010000001">
    <property type="protein sequence ID" value="MEX0386716.1"/>
    <property type="molecule type" value="Genomic_DNA"/>
</dbReference>
<evidence type="ECO:0000313" key="13">
    <source>
        <dbReference type="Proteomes" id="UP001556653"/>
    </source>
</evidence>
<dbReference type="InterPro" id="IPR036526">
    <property type="entry name" value="C-N_Hydrolase_sf"/>
</dbReference>
<dbReference type="CDD" id="cd07570">
    <property type="entry name" value="GAT_Gln-NAD-synth"/>
    <property type="match status" value="1"/>
</dbReference>
<dbReference type="EC" id="6.3.5.1" evidence="7 8"/>
<dbReference type="NCBIfam" id="NF010588">
    <property type="entry name" value="PRK13981.1"/>
    <property type="match status" value="1"/>
</dbReference>
<keyword evidence="13" id="KW-1185">Reference proteome</keyword>
<dbReference type="Pfam" id="PF02540">
    <property type="entry name" value="NAD_synthase"/>
    <property type="match status" value="1"/>
</dbReference>
<evidence type="ECO:0000256" key="9">
    <source>
        <dbReference type="PROSITE-ProRule" id="PRU10139"/>
    </source>
</evidence>
<dbReference type="PIRSF" id="PIRSF006630">
    <property type="entry name" value="NADS_GAT"/>
    <property type="match status" value="1"/>
</dbReference>
<dbReference type="Pfam" id="PF00795">
    <property type="entry name" value="CN_hydrolase"/>
    <property type="match status" value="1"/>
</dbReference>
<comment type="caution">
    <text evidence="12">The sequence shown here is derived from an EMBL/GenBank/DDBJ whole genome shotgun (WGS) entry which is preliminary data.</text>
</comment>
<feature type="binding site" evidence="7">
    <location>
        <position position="175"/>
    </location>
    <ligand>
        <name>L-glutamine</name>
        <dbReference type="ChEBI" id="CHEBI:58359"/>
    </ligand>
</feature>
<evidence type="ECO:0000313" key="12">
    <source>
        <dbReference type="EMBL" id="MEX0386716.1"/>
    </source>
</evidence>
<evidence type="ECO:0000256" key="5">
    <source>
        <dbReference type="ARBA" id="ARBA00022840"/>
    </source>
</evidence>
<dbReference type="InterPro" id="IPR003010">
    <property type="entry name" value="C-N_Hydrolase"/>
</dbReference>
<organism evidence="12 13">
    <name type="scientific">Spiribacter onubensis</name>
    <dbReference type="NCBI Taxonomy" id="3122420"/>
    <lineage>
        <taxon>Bacteria</taxon>
        <taxon>Pseudomonadati</taxon>
        <taxon>Pseudomonadota</taxon>
        <taxon>Gammaproteobacteria</taxon>
        <taxon>Chromatiales</taxon>
        <taxon>Ectothiorhodospiraceae</taxon>
        <taxon>Spiribacter</taxon>
    </lineage>
</organism>
<feature type="binding site" evidence="7">
    <location>
        <position position="397"/>
    </location>
    <ligand>
        <name>ATP</name>
        <dbReference type="ChEBI" id="CHEBI:30616"/>
    </ligand>
</feature>
<dbReference type="HAMAP" id="MF_02090">
    <property type="entry name" value="NadE_glutamine_dep"/>
    <property type="match status" value="1"/>
</dbReference>
<name>A0ABV3S9C5_9GAMM</name>
<feature type="domain" description="CN hydrolase" evidence="11">
    <location>
        <begin position="5"/>
        <end position="245"/>
    </location>
</feature>
<dbReference type="PANTHER" id="PTHR23090:SF9">
    <property type="entry name" value="GLUTAMINE-DEPENDENT NAD(+) SYNTHETASE"/>
    <property type="match status" value="1"/>
</dbReference>
<comment type="function">
    <text evidence="7">Catalyzes the ATP-dependent amidation of deamido-NAD to form NAD. Uses L-glutamine as a nitrogen source.</text>
</comment>
<evidence type="ECO:0000256" key="7">
    <source>
        <dbReference type="HAMAP-Rule" id="MF_02090"/>
    </source>
</evidence>
<evidence type="ECO:0000256" key="1">
    <source>
        <dbReference type="ARBA" id="ARBA00005188"/>
    </source>
</evidence>
<feature type="binding site" evidence="7">
    <location>
        <position position="181"/>
    </location>
    <ligand>
        <name>L-glutamine</name>
        <dbReference type="ChEBI" id="CHEBI:58359"/>
    </ligand>
</feature>
<feature type="active site" description="Proton acceptor" evidence="9">
    <location>
        <position position="46"/>
    </location>
</feature>
<gene>
    <name evidence="7" type="primary">nadE</name>
    <name evidence="12" type="ORF">V6X64_06915</name>
</gene>
<dbReference type="PANTHER" id="PTHR23090">
    <property type="entry name" value="NH 3 /GLUTAMINE-DEPENDENT NAD + SYNTHETASE"/>
    <property type="match status" value="1"/>
</dbReference>
<dbReference type="RefSeq" id="WP_367967178.1">
    <property type="nucleotide sequence ID" value="NZ_JBAKFJ010000001.1"/>
</dbReference>
<feature type="binding site" evidence="7">
    <location>
        <position position="512"/>
    </location>
    <ligand>
        <name>deamido-NAD(+)</name>
        <dbReference type="ChEBI" id="CHEBI:58437"/>
        <note>ligand shared between two neighboring subunits</note>
    </ligand>
</feature>
<dbReference type="GO" id="GO:0003952">
    <property type="term" value="F:NAD+ synthase (glutamine-hydrolyzing) activity"/>
    <property type="evidence" value="ECO:0007669"/>
    <property type="project" value="UniProtKB-EC"/>
</dbReference>
<sequence>MNERLRFAMAQLNLLVGDVAGNTDAVIAAATEARDRLGAQLVFFPELTLTGYPPDDLLLRPDFIAAVERGIDRIADAARGITVIVGAPRLEAGHLHNAALVIRDGAVVAHYAKQELPTYGVFDDLRYFTPGETPCVVDVAGCRVGVTICEDAWHAGPVGQAAAAGADLIVNLNASPFDQYKGSARASVLRDRVAETGLPILYCNMAGGQDEVVYDGGSCAFDGNGDLMSRAPNFDTGLYPVDIERIHRRWTPLEGAIEPSLSAEAVVYEALVWGVRDYVEKNRFPGVVIGLSGGIDSALVAAIAVDALGADRVHCVMMPTRYTSEMSHTDAGVIAEALGVRYDTVAIESVFNEFHSVLSPVFGDRPADVTEENLQSRIRGTLLMAVSNKLGGLVLATGNKSEMAVGYATLYGDMVGGFSPLKDIFKTEVYRLARYRNTLAEVIPERVLSRPPSAELAPDQKDTDSLPEYAELDAILAAYVEEDASIEEIVDHGHERETVEQVVRLLHRNEYKRRQAAPGVKVTTKAFGRDRRYPITSGFGRQPA</sequence>
<keyword evidence="3 7" id="KW-0436">Ligase</keyword>
<keyword evidence="6 7" id="KW-0520">NAD</keyword>
<dbReference type="SUPFAM" id="SSF56317">
    <property type="entry name" value="Carbon-nitrogen hydrolase"/>
    <property type="match status" value="1"/>
</dbReference>
<evidence type="ECO:0000256" key="4">
    <source>
        <dbReference type="ARBA" id="ARBA00022741"/>
    </source>
</evidence>
<feature type="binding site" evidence="7">
    <location>
        <position position="119"/>
    </location>
    <ligand>
        <name>L-glutamine</name>
        <dbReference type="ChEBI" id="CHEBI:58359"/>
    </ligand>
</feature>
<proteinExistence type="inferred from homology"/>
<comment type="pathway">
    <text evidence="1 7 8">Cofactor biosynthesis; NAD(+) biosynthesis; NAD(+) from deamido-NAD(+) (L-Gln route): step 1/1.</text>
</comment>
<feature type="binding site" evidence="7">
    <location>
        <begin position="290"/>
        <end position="297"/>
    </location>
    <ligand>
        <name>ATP</name>
        <dbReference type="ChEBI" id="CHEBI:30616"/>
    </ligand>
</feature>
<evidence type="ECO:0000256" key="10">
    <source>
        <dbReference type="RuleBase" id="RU003811"/>
    </source>
</evidence>
<dbReference type="InterPro" id="IPR014729">
    <property type="entry name" value="Rossmann-like_a/b/a_fold"/>
</dbReference>
<feature type="binding site" evidence="7">
    <location>
        <position position="402"/>
    </location>
    <ligand>
        <name>deamido-NAD(+)</name>
        <dbReference type="ChEBI" id="CHEBI:58437"/>
        <note>ligand shared between two neighboring subunits</note>
    </ligand>
</feature>
<dbReference type="Gene3D" id="3.60.110.10">
    <property type="entry name" value="Carbon-nitrogen hydrolase"/>
    <property type="match status" value="1"/>
</dbReference>
<dbReference type="SUPFAM" id="SSF52402">
    <property type="entry name" value="Adenine nucleotide alpha hydrolases-like"/>
    <property type="match status" value="1"/>
</dbReference>
<dbReference type="CDD" id="cd00553">
    <property type="entry name" value="NAD_synthase"/>
    <property type="match status" value="1"/>
</dbReference>
<dbReference type="PROSITE" id="PS50263">
    <property type="entry name" value="CN_HYDROLASE"/>
    <property type="match status" value="1"/>
</dbReference>
<dbReference type="PROSITE" id="PS00920">
    <property type="entry name" value="NITRIL_CHT_1"/>
    <property type="match status" value="1"/>
</dbReference>
<comment type="caution">
    <text evidence="7">Lacks conserved residue(s) required for the propagation of feature annotation.</text>
</comment>
<feature type="active site" description="Nucleophile; for glutaminase activity" evidence="7">
    <location>
        <position position="149"/>
    </location>
</feature>
<dbReference type="InterPro" id="IPR000132">
    <property type="entry name" value="Nitrilase/CN_hydratase_CS"/>
</dbReference>